<feature type="compositionally biased region" description="Polar residues" evidence="1">
    <location>
        <begin position="238"/>
        <end position="248"/>
    </location>
</feature>
<reference evidence="2 3" key="1">
    <citation type="submission" date="2016-10" db="EMBL/GenBank/DDBJ databases">
        <title>Reductive evolution of mitochondrial metabolism and differential evolution of invasion-related proteins in Cryptosporidium.</title>
        <authorList>
            <person name="Liu S."/>
            <person name="Roellig D.M."/>
            <person name="Guo Y."/>
            <person name="Li N."/>
            <person name="Frace M.A."/>
            <person name="Tang K."/>
            <person name="Zhang L."/>
            <person name="Feng Y."/>
            <person name="Xiao L."/>
        </authorList>
    </citation>
    <scope>NUCLEOTIDE SEQUENCE [LARGE SCALE GENOMIC DNA]</scope>
    <source>
        <strain evidence="2">30847</strain>
    </source>
</reference>
<accession>A0A1J4MVF6</accession>
<name>A0A1J4MVF6_9CRYT</name>
<keyword evidence="3" id="KW-1185">Reference proteome</keyword>
<gene>
    <name evidence="2" type="ORF">cand_034740</name>
</gene>
<dbReference type="AlphaFoldDB" id="A0A1J4MVF6"/>
<proteinExistence type="predicted"/>
<dbReference type="VEuPathDB" id="CryptoDB:cand_034740"/>
<feature type="region of interest" description="Disordered" evidence="1">
    <location>
        <begin position="226"/>
        <end position="280"/>
    </location>
</feature>
<evidence type="ECO:0000313" key="3">
    <source>
        <dbReference type="Proteomes" id="UP000186804"/>
    </source>
</evidence>
<evidence type="ECO:0000256" key="1">
    <source>
        <dbReference type="SAM" id="MobiDB-lite"/>
    </source>
</evidence>
<dbReference type="OrthoDB" id="343848at2759"/>
<dbReference type="Proteomes" id="UP000186804">
    <property type="component" value="Unassembled WGS sequence"/>
</dbReference>
<protein>
    <submittedName>
        <fullName evidence="2">Uncharacterized protein</fullName>
    </submittedName>
</protein>
<organism evidence="2 3">
    <name type="scientific">Cryptosporidium andersoni</name>
    <dbReference type="NCBI Taxonomy" id="117008"/>
    <lineage>
        <taxon>Eukaryota</taxon>
        <taxon>Sar</taxon>
        <taxon>Alveolata</taxon>
        <taxon>Apicomplexa</taxon>
        <taxon>Conoidasida</taxon>
        <taxon>Coccidia</taxon>
        <taxon>Eucoccidiorida</taxon>
        <taxon>Eimeriorina</taxon>
        <taxon>Cryptosporidiidae</taxon>
        <taxon>Cryptosporidium</taxon>
    </lineage>
</organism>
<evidence type="ECO:0000313" key="2">
    <source>
        <dbReference type="EMBL" id="OII78249.1"/>
    </source>
</evidence>
<sequence length="342" mass="40007">MEHKDYNIKSDRQTSSIFLATTKMYQDSLSDFQCMRDRLLNWKKALNDSKVQMHRDFTYLKDIAIKSIEEILKDLVNERKGNIENLNNQIEQLINVINTSIECTSASIMEFEKQVYQWRNEESDVSDFCETDYNKWTNLDNSRKSSGYAYWTLSKQLKISVDMLNPFNKQKLKLPKSIIFVINPNKLIYNSGDKDAIILNPLKEEVLKNREYEKYKKNHCIEQNITETNEDNSKSTKENISLSNNSLHGNKKNKKVSGIKDKRNVYRSSSESSISKSRKETGEYQNLIYDEVSHGDMSNIEDEYSLNYGTNDELQKTIKDYANLYAEYLINQSLSKIPNLFT</sequence>
<dbReference type="RefSeq" id="XP_067070095.1">
    <property type="nucleotide sequence ID" value="XM_067213700.1"/>
</dbReference>
<comment type="caution">
    <text evidence="2">The sequence shown here is derived from an EMBL/GenBank/DDBJ whole genome shotgun (WGS) entry which is preliminary data.</text>
</comment>
<dbReference type="GeneID" id="92367658"/>
<dbReference type="EMBL" id="LRBS01000003">
    <property type="protein sequence ID" value="OII78249.1"/>
    <property type="molecule type" value="Genomic_DNA"/>
</dbReference>